<protein>
    <submittedName>
        <fullName evidence="1">Uncharacterized protein</fullName>
    </submittedName>
</protein>
<proteinExistence type="predicted"/>
<comment type="caution">
    <text evidence="1">The sequence shown here is derived from an EMBL/GenBank/DDBJ whole genome shotgun (WGS) entry which is preliminary data.</text>
</comment>
<dbReference type="Proteomes" id="UP000607653">
    <property type="component" value="Unassembled WGS sequence"/>
</dbReference>
<keyword evidence="2" id="KW-1185">Reference proteome</keyword>
<sequence length="35" mass="4059">MFPPEAKQNRPEFNWDSGGNSCILTYYFTAFSLII</sequence>
<reference evidence="1 2" key="1">
    <citation type="journal article" date="2020" name="Mol. Biol. Evol.">
        <title>Distinct Expression and Methylation Patterns for Genes with Different Fates following a Single Whole-Genome Duplication in Flowering Plants.</title>
        <authorList>
            <person name="Shi T."/>
            <person name="Rahmani R.S."/>
            <person name="Gugger P.F."/>
            <person name="Wang M."/>
            <person name="Li H."/>
            <person name="Zhang Y."/>
            <person name="Li Z."/>
            <person name="Wang Q."/>
            <person name="Van de Peer Y."/>
            <person name="Marchal K."/>
            <person name="Chen J."/>
        </authorList>
    </citation>
    <scope>NUCLEOTIDE SEQUENCE [LARGE SCALE GENOMIC DNA]</scope>
    <source>
        <tissue evidence="1">Leaf</tissue>
    </source>
</reference>
<accession>A0A822YIK3</accession>
<name>A0A822YIK3_NELNU</name>
<evidence type="ECO:0000313" key="2">
    <source>
        <dbReference type="Proteomes" id="UP000607653"/>
    </source>
</evidence>
<dbReference type="EMBL" id="DUZY01000003">
    <property type="protein sequence ID" value="DAD32410.1"/>
    <property type="molecule type" value="Genomic_DNA"/>
</dbReference>
<organism evidence="1 2">
    <name type="scientific">Nelumbo nucifera</name>
    <name type="common">Sacred lotus</name>
    <dbReference type="NCBI Taxonomy" id="4432"/>
    <lineage>
        <taxon>Eukaryota</taxon>
        <taxon>Viridiplantae</taxon>
        <taxon>Streptophyta</taxon>
        <taxon>Embryophyta</taxon>
        <taxon>Tracheophyta</taxon>
        <taxon>Spermatophyta</taxon>
        <taxon>Magnoliopsida</taxon>
        <taxon>Proteales</taxon>
        <taxon>Nelumbonaceae</taxon>
        <taxon>Nelumbo</taxon>
    </lineage>
</organism>
<evidence type="ECO:0000313" key="1">
    <source>
        <dbReference type="EMBL" id="DAD32410.1"/>
    </source>
</evidence>
<gene>
    <name evidence="1" type="ORF">HUJ06_011261</name>
</gene>
<dbReference type="AlphaFoldDB" id="A0A822YIK3"/>